<dbReference type="AlphaFoldDB" id="A0A0P1APU4"/>
<dbReference type="Proteomes" id="UP000054928">
    <property type="component" value="Unassembled WGS sequence"/>
</dbReference>
<accession>A0A0P1APU4</accession>
<sequence>MRFAPAGLRLRGCNGVAVSFAQKKKAALSESHRITADTQRVPPRNPTKTSIEYN</sequence>
<reference evidence="3" key="1">
    <citation type="submission" date="2014-09" db="EMBL/GenBank/DDBJ databases">
        <authorList>
            <person name="Sharma Rahul"/>
            <person name="Thines Marco"/>
        </authorList>
    </citation>
    <scope>NUCLEOTIDE SEQUENCE [LARGE SCALE GENOMIC DNA]</scope>
</reference>
<proteinExistence type="predicted"/>
<keyword evidence="3" id="KW-1185">Reference proteome</keyword>
<dbReference type="EMBL" id="CCYD01000653">
    <property type="protein sequence ID" value="CEG43314.1"/>
    <property type="molecule type" value="Genomic_DNA"/>
</dbReference>
<dbReference type="RefSeq" id="XP_024579683.1">
    <property type="nucleotide sequence ID" value="XM_024729291.1"/>
</dbReference>
<evidence type="ECO:0000256" key="1">
    <source>
        <dbReference type="SAM" id="MobiDB-lite"/>
    </source>
</evidence>
<dbReference type="GeneID" id="36408572"/>
<protein>
    <submittedName>
        <fullName evidence="2">Uncharacterized protein</fullName>
    </submittedName>
</protein>
<organism evidence="2 3">
    <name type="scientific">Plasmopara halstedii</name>
    <name type="common">Downy mildew of sunflower</name>
    <dbReference type="NCBI Taxonomy" id="4781"/>
    <lineage>
        <taxon>Eukaryota</taxon>
        <taxon>Sar</taxon>
        <taxon>Stramenopiles</taxon>
        <taxon>Oomycota</taxon>
        <taxon>Peronosporomycetes</taxon>
        <taxon>Peronosporales</taxon>
        <taxon>Peronosporaceae</taxon>
        <taxon>Plasmopara</taxon>
    </lineage>
</organism>
<evidence type="ECO:0000313" key="2">
    <source>
        <dbReference type="EMBL" id="CEG43314.1"/>
    </source>
</evidence>
<feature type="region of interest" description="Disordered" evidence="1">
    <location>
        <begin position="28"/>
        <end position="54"/>
    </location>
</feature>
<evidence type="ECO:0000313" key="3">
    <source>
        <dbReference type="Proteomes" id="UP000054928"/>
    </source>
</evidence>
<name>A0A0P1APU4_PLAHL</name>